<proteinExistence type="evidence at transcript level"/>
<sequence length="172" mass="18432">MPVMTIPGFMNTRSFRSLSRTGYLTKMELMGRRVALVADNPSPLPYSGSKRNTFAQRGAVLGVVGALAGLLRGQDRPGFFSNEDRIPEQRVAGENLSATPPAKRRRAQPSPPGDGAMVLGSQPNPGVSVGTGVPKTGPTPECSDGLSLTNSEYESAMNHRLRKEALRHPLFS</sequence>
<reference evidence="2" key="1">
    <citation type="journal article" date="2011" name="Plant Physiol.">
        <title>Comprehensive sequence analysis of 24,783 barley full-length cDNAs derived from 12 clone libraries.</title>
        <authorList>
            <person name="Matsumoto T."/>
            <person name="Tanaka T."/>
            <person name="Sakai H."/>
            <person name="Amano N."/>
            <person name="Kanamori H."/>
            <person name="Kurita K."/>
            <person name="Kikuta A."/>
            <person name="Kamiya K."/>
            <person name="Yamamoto M."/>
            <person name="Ikawa H."/>
            <person name="Fujii N."/>
            <person name="Hori K."/>
            <person name="Itoh T."/>
            <person name="Sato K."/>
        </authorList>
    </citation>
    <scope>NUCLEOTIDE SEQUENCE</scope>
    <source>
        <tissue evidence="2">Leaf</tissue>
    </source>
</reference>
<accession>F2CZH4</accession>
<dbReference type="EMBL" id="AK357030">
    <property type="protein sequence ID" value="BAJ88245.1"/>
    <property type="molecule type" value="mRNA"/>
</dbReference>
<name>F2CZH4_HORVV</name>
<evidence type="ECO:0000256" key="1">
    <source>
        <dbReference type="SAM" id="MobiDB-lite"/>
    </source>
</evidence>
<evidence type="ECO:0000313" key="2">
    <source>
        <dbReference type="EMBL" id="BAJ88245.1"/>
    </source>
</evidence>
<protein>
    <submittedName>
        <fullName evidence="2">Predicted protein</fullName>
    </submittedName>
</protein>
<organism evidence="2">
    <name type="scientific">Hordeum vulgare subsp. vulgare</name>
    <name type="common">Domesticated barley</name>
    <dbReference type="NCBI Taxonomy" id="112509"/>
    <lineage>
        <taxon>Eukaryota</taxon>
        <taxon>Viridiplantae</taxon>
        <taxon>Streptophyta</taxon>
        <taxon>Embryophyta</taxon>
        <taxon>Tracheophyta</taxon>
        <taxon>Spermatophyta</taxon>
        <taxon>Magnoliopsida</taxon>
        <taxon>Liliopsida</taxon>
        <taxon>Poales</taxon>
        <taxon>Poaceae</taxon>
        <taxon>BOP clade</taxon>
        <taxon>Pooideae</taxon>
        <taxon>Triticodae</taxon>
        <taxon>Triticeae</taxon>
        <taxon>Hordeinae</taxon>
        <taxon>Hordeum</taxon>
    </lineage>
</organism>
<feature type="region of interest" description="Disordered" evidence="1">
    <location>
        <begin position="74"/>
        <end position="146"/>
    </location>
</feature>
<dbReference type="AlphaFoldDB" id="F2CZH4"/>